<evidence type="ECO:0000313" key="6">
    <source>
        <dbReference type="EMBL" id="ATQ67357.1"/>
    </source>
</evidence>
<dbReference type="Pfam" id="PF04586">
    <property type="entry name" value="Peptidase_S78"/>
    <property type="match status" value="1"/>
</dbReference>
<gene>
    <name evidence="6" type="ORF">CQW49_05205</name>
</gene>
<evidence type="ECO:0000313" key="7">
    <source>
        <dbReference type="Proteomes" id="UP000230709"/>
    </source>
</evidence>
<keyword evidence="3" id="KW-0378">Hydrolase</keyword>
<dbReference type="RefSeq" id="WP_003608890.1">
    <property type="nucleotide sequence ID" value="NZ_ADVE02000001.1"/>
</dbReference>
<keyword evidence="7" id="KW-1185">Reference proteome</keyword>
<feature type="domain" description="Prohead serine protease" evidence="5">
    <location>
        <begin position="83"/>
        <end position="177"/>
    </location>
</feature>
<sequence length="240" mass="26089">MTANQKRDLPMPMQFCDASLRAQSFDKSTNTIEVIWTTGATVTKRGRDGYYDEELIVSANAVRLARLNAGASFLDTHRDGSVSSIIGSVIPGSARIADGRGLAKIALSPAPSDADTVLKIKEGVIRNISVGYAIHRVEIVERDGAMPIYSVVDWEPFELSAVAVPADPGAQVRGVRSSGASETSLVPCRAMVLTHDSMEWRRINVRAIRRQMMDNLRRAMPPHERLANPGDVSGHDFGTC</sequence>
<evidence type="ECO:0000256" key="2">
    <source>
        <dbReference type="ARBA" id="ARBA00022670"/>
    </source>
</evidence>
<evidence type="ECO:0000256" key="3">
    <source>
        <dbReference type="ARBA" id="ARBA00022801"/>
    </source>
</evidence>
<dbReference type="EMBL" id="CP023737">
    <property type="protein sequence ID" value="ATQ67357.1"/>
    <property type="molecule type" value="Genomic_DNA"/>
</dbReference>
<organism evidence="6 7">
    <name type="scientific">Methylosinus trichosporium (strain ATCC 35070 / NCIMB 11131 / UNIQEM 75 / OB3b)</name>
    <dbReference type="NCBI Taxonomy" id="595536"/>
    <lineage>
        <taxon>Bacteria</taxon>
        <taxon>Pseudomonadati</taxon>
        <taxon>Pseudomonadota</taxon>
        <taxon>Alphaproteobacteria</taxon>
        <taxon>Hyphomicrobiales</taxon>
        <taxon>Methylocystaceae</taxon>
        <taxon>Methylosinus</taxon>
    </lineage>
</organism>
<evidence type="ECO:0000256" key="4">
    <source>
        <dbReference type="SAM" id="MobiDB-lite"/>
    </source>
</evidence>
<dbReference type="Proteomes" id="UP000230709">
    <property type="component" value="Chromosome"/>
</dbReference>
<feature type="region of interest" description="Disordered" evidence="4">
    <location>
        <begin position="221"/>
        <end position="240"/>
    </location>
</feature>
<evidence type="ECO:0000256" key="1">
    <source>
        <dbReference type="ARBA" id="ARBA00022612"/>
    </source>
</evidence>
<dbReference type="GO" id="GO:0006508">
    <property type="term" value="P:proteolysis"/>
    <property type="evidence" value="ECO:0007669"/>
    <property type="project" value="UniProtKB-KW"/>
</dbReference>
<reference evidence="7" key="1">
    <citation type="submission" date="2017-10" db="EMBL/GenBank/DDBJ databases">
        <title>Completed PacBio SMRT sequence of Methylosinus trichosporium OB3b reveals presence of a third large plasmid.</title>
        <authorList>
            <person name="Charles T.C."/>
            <person name="Lynch M.D.J."/>
            <person name="Heil J.R."/>
            <person name="Cheng J."/>
        </authorList>
    </citation>
    <scope>NUCLEOTIDE SEQUENCE [LARGE SCALE GENOMIC DNA]</scope>
    <source>
        <strain evidence="7">OB3b</strain>
    </source>
</reference>
<dbReference type="KEGG" id="mtw:CQW49_05205"/>
<accession>A0A2D2CX82</accession>
<keyword evidence="1" id="KW-1188">Viral release from host cell</keyword>
<dbReference type="STRING" id="595536.GCA_000178815_04119"/>
<dbReference type="AlphaFoldDB" id="A0A2D2CX82"/>
<dbReference type="InterPro" id="IPR054613">
    <property type="entry name" value="Peptidase_S78_dom"/>
</dbReference>
<protein>
    <recommendedName>
        <fullName evidence="5">Prohead serine protease domain-containing protein</fullName>
    </recommendedName>
</protein>
<evidence type="ECO:0000259" key="5">
    <source>
        <dbReference type="Pfam" id="PF04586"/>
    </source>
</evidence>
<proteinExistence type="predicted"/>
<dbReference type="GO" id="GO:0008233">
    <property type="term" value="F:peptidase activity"/>
    <property type="evidence" value="ECO:0007669"/>
    <property type="project" value="UniProtKB-KW"/>
</dbReference>
<name>A0A2D2CX82_METT3</name>
<keyword evidence="2" id="KW-0645">Protease</keyword>